<protein>
    <recommendedName>
        <fullName evidence="7">TPX2 C-terminal domain-containing protein</fullName>
    </recommendedName>
</protein>
<keyword evidence="5" id="KW-0175">Coiled coil</keyword>
<keyword evidence="4" id="KW-0206">Cytoskeleton</keyword>
<dbReference type="AlphaFoldDB" id="A0A9W6BU41"/>
<proteinExistence type="inferred from homology"/>
<dbReference type="PANTHER" id="PTHR14326:SF44">
    <property type="entry name" value="TARGETING PROTEIN FOR XKLP2"/>
    <property type="match status" value="1"/>
</dbReference>
<sequence>MMYSFPWQDEPGPEPIVYKACPKDTAAGGTTLRLNQRKEQRAAAERKIKLTARRLERMKMHRPGHLPSGGYVPPKLVHLPIKIPAPFSLSTEARGQQYLQEQKRLHGELERAARDARYQFSARPVLKNSPKLPSFGAVPLTVPNEVELHTSARAVGRSLFDSRIKDKEAAAKARAEEEKLEAARLEEAVVRHYRKTVTAFRANPMPDFTLVPPAAPKTKPKEVTKARSPNLLTSKRRKVV</sequence>
<evidence type="ECO:0000256" key="3">
    <source>
        <dbReference type="ARBA" id="ARBA00022490"/>
    </source>
</evidence>
<evidence type="ECO:0000256" key="5">
    <source>
        <dbReference type="SAM" id="Coils"/>
    </source>
</evidence>
<evidence type="ECO:0000259" key="7">
    <source>
        <dbReference type="Pfam" id="PF06886"/>
    </source>
</evidence>
<evidence type="ECO:0000256" key="2">
    <source>
        <dbReference type="ARBA" id="ARBA00005885"/>
    </source>
</evidence>
<name>A0A9W6BU41_9CHLO</name>
<comment type="similarity">
    <text evidence="2">Belongs to the TPX2 family.</text>
</comment>
<evidence type="ECO:0000313" key="9">
    <source>
        <dbReference type="Proteomes" id="UP001165080"/>
    </source>
</evidence>
<feature type="coiled-coil region" evidence="5">
    <location>
        <begin position="166"/>
        <end position="195"/>
    </location>
</feature>
<comment type="caution">
    <text evidence="8">The sequence shown here is derived from an EMBL/GenBank/DDBJ whole genome shotgun (WGS) entry which is preliminary data.</text>
</comment>
<evidence type="ECO:0000256" key="1">
    <source>
        <dbReference type="ARBA" id="ARBA00004245"/>
    </source>
</evidence>
<organism evidence="8 9">
    <name type="scientific">Pleodorina starrii</name>
    <dbReference type="NCBI Taxonomy" id="330485"/>
    <lineage>
        <taxon>Eukaryota</taxon>
        <taxon>Viridiplantae</taxon>
        <taxon>Chlorophyta</taxon>
        <taxon>core chlorophytes</taxon>
        <taxon>Chlorophyceae</taxon>
        <taxon>CS clade</taxon>
        <taxon>Chlamydomonadales</taxon>
        <taxon>Volvocaceae</taxon>
        <taxon>Pleodorina</taxon>
    </lineage>
</organism>
<evidence type="ECO:0000256" key="6">
    <source>
        <dbReference type="SAM" id="MobiDB-lite"/>
    </source>
</evidence>
<dbReference type="GO" id="GO:0005819">
    <property type="term" value="C:spindle"/>
    <property type="evidence" value="ECO:0007669"/>
    <property type="project" value="InterPro"/>
</dbReference>
<dbReference type="InterPro" id="IPR009675">
    <property type="entry name" value="TPX2_fam"/>
</dbReference>
<evidence type="ECO:0000313" key="8">
    <source>
        <dbReference type="EMBL" id="GLC58247.1"/>
    </source>
</evidence>
<keyword evidence="9" id="KW-1185">Reference proteome</keyword>
<dbReference type="EMBL" id="BRXU01000022">
    <property type="protein sequence ID" value="GLC58247.1"/>
    <property type="molecule type" value="Genomic_DNA"/>
</dbReference>
<feature type="region of interest" description="Disordered" evidence="6">
    <location>
        <begin position="204"/>
        <end position="240"/>
    </location>
</feature>
<reference evidence="8 9" key="1">
    <citation type="journal article" date="2023" name="Commun. Biol.">
        <title>Reorganization of the ancestral sex-determining regions during the evolution of trioecy in Pleodorina starrii.</title>
        <authorList>
            <person name="Takahashi K."/>
            <person name="Suzuki S."/>
            <person name="Kawai-Toyooka H."/>
            <person name="Yamamoto K."/>
            <person name="Hamaji T."/>
            <person name="Ootsuki R."/>
            <person name="Yamaguchi H."/>
            <person name="Kawachi M."/>
            <person name="Higashiyama T."/>
            <person name="Nozaki H."/>
        </authorList>
    </citation>
    <scope>NUCLEOTIDE SEQUENCE [LARGE SCALE GENOMIC DNA]</scope>
    <source>
        <strain evidence="8 9">NIES-4479</strain>
    </source>
</reference>
<dbReference type="InterPro" id="IPR027329">
    <property type="entry name" value="TPX2_C"/>
</dbReference>
<dbReference type="Pfam" id="PF06886">
    <property type="entry name" value="TPX2"/>
    <property type="match status" value="1"/>
</dbReference>
<dbReference type="GO" id="GO:0060236">
    <property type="term" value="P:regulation of mitotic spindle organization"/>
    <property type="evidence" value="ECO:0007669"/>
    <property type="project" value="InterPro"/>
</dbReference>
<dbReference type="Proteomes" id="UP001165080">
    <property type="component" value="Unassembled WGS sequence"/>
</dbReference>
<dbReference type="GO" id="GO:0005874">
    <property type="term" value="C:microtubule"/>
    <property type="evidence" value="ECO:0007669"/>
    <property type="project" value="InterPro"/>
</dbReference>
<evidence type="ECO:0000256" key="4">
    <source>
        <dbReference type="ARBA" id="ARBA00023212"/>
    </source>
</evidence>
<gene>
    <name evidence="8" type="primary">PLEST005470</name>
    <name evidence="8" type="ORF">PLESTB_001337500</name>
</gene>
<keyword evidence="3" id="KW-0963">Cytoplasm</keyword>
<accession>A0A9W6BU41</accession>
<feature type="domain" description="TPX2 C-terminal" evidence="7">
    <location>
        <begin position="147"/>
        <end position="220"/>
    </location>
</feature>
<comment type="subcellular location">
    <subcellularLocation>
        <location evidence="1">Cytoplasm</location>
        <location evidence="1">Cytoskeleton</location>
    </subcellularLocation>
</comment>
<dbReference type="PANTHER" id="PTHR14326">
    <property type="entry name" value="TARGETING PROTEIN FOR XKLP2"/>
    <property type="match status" value="1"/>
</dbReference>